<protein>
    <submittedName>
        <fullName evidence="9">MotA/TolQ/ExbB proton channel family protein</fullName>
    </submittedName>
</protein>
<feature type="domain" description="MotA/TolQ/ExbB proton channel" evidence="8">
    <location>
        <begin position="67"/>
        <end position="188"/>
    </location>
</feature>
<organism evidence="9 10">
    <name type="scientific">Teretinema zuelzerae</name>
    <dbReference type="NCBI Taxonomy" id="156"/>
    <lineage>
        <taxon>Bacteria</taxon>
        <taxon>Pseudomonadati</taxon>
        <taxon>Spirochaetota</taxon>
        <taxon>Spirochaetia</taxon>
        <taxon>Spirochaetales</taxon>
        <taxon>Treponemataceae</taxon>
        <taxon>Teretinema</taxon>
    </lineage>
</organism>
<dbReference type="RefSeq" id="WP_230756526.1">
    <property type="nucleotide sequence ID" value="NZ_JAINWA010000003.1"/>
</dbReference>
<proteinExistence type="inferred from homology"/>
<dbReference type="PANTHER" id="PTHR30625:SF11">
    <property type="entry name" value="MOTA_TOLQ_EXBB PROTON CHANNEL DOMAIN-CONTAINING PROTEIN"/>
    <property type="match status" value="1"/>
</dbReference>
<feature type="transmembrane region" description="Helical" evidence="7">
    <location>
        <begin position="106"/>
        <end position="126"/>
    </location>
</feature>
<keyword evidence="6" id="KW-0813">Transport</keyword>
<gene>
    <name evidence="9" type="ORF">K7J14_11925</name>
</gene>
<dbReference type="Proteomes" id="UP001198163">
    <property type="component" value="Unassembled WGS sequence"/>
</dbReference>
<evidence type="ECO:0000256" key="6">
    <source>
        <dbReference type="RuleBase" id="RU004057"/>
    </source>
</evidence>
<reference evidence="9" key="1">
    <citation type="submission" date="2021-08" db="EMBL/GenBank/DDBJ databases">
        <title>Comparative analyses of Brucepasteria parasyntrophica and Teretinema zuelzerae.</title>
        <authorList>
            <person name="Song Y."/>
            <person name="Brune A."/>
        </authorList>
    </citation>
    <scope>NUCLEOTIDE SEQUENCE</scope>
    <source>
        <strain evidence="9">DSM 1903</strain>
    </source>
</reference>
<feature type="transmembrane region" description="Helical" evidence="7">
    <location>
        <begin position="12"/>
        <end position="32"/>
    </location>
</feature>
<evidence type="ECO:0000313" key="9">
    <source>
        <dbReference type="EMBL" id="MCD1655403.1"/>
    </source>
</evidence>
<dbReference type="EMBL" id="JAINWA010000003">
    <property type="protein sequence ID" value="MCD1655403.1"/>
    <property type="molecule type" value="Genomic_DNA"/>
</dbReference>
<keyword evidence="2" id="KW-1003">Cell membrane</keyword>
<accession>A0AAE3EKX2</accession>
<keyword evidence="3 7" id="KW-0812">Transmembrane</keyword>
<evidence type="ECO:0000256" key="7">
    <source>
        <dbReference type="SAM" id="Phobius"/>
    </source>
</evidence>
<keyword evidence="6" id="KW-0653">Protein transport</keyword>
<feature type="transmembrane region" description="Helical" evidence="7">
    <location>
        <begin position="146"/>
        <end position="173"/>
    </location>
</feature>
<dbReference type="AlphaFoldDB" id="A0AAE3EKX2"/>
<dbReference type="InterPro" id="IPR050790">
    <property type="entry name" value="ExbB/TolQ_transport"/>
</dbReference>
<evidence type="ECO:0000256" key="3">
    <source>
        <dbReference type="ARBA" id="ARBA00022692"/>
    </source>
</evidence>
<keyword evidence="5 7" id="KW-0472">Membrane</keyword>
<comment type="caution">
    <text evidence="9">The sequence shown here is derived from an EMBL/GenBank/DDBJ whole genome shotgun (WGS) entry which is preliminary data.</text>
</comment>
<dbReference type="InterPro" id="IPR002898">
    <property type="entry name" value="MotA_ExbB_proton_chnl"/>
</dbReference>
<keyword evidence="4 7" id="KW-1133">Transmembrane helix</keyword>
<name>A0AAE3EKX2_9SPIR</name>
<dbReference type="GO" id="GO:0005886">
    <property type="term" value="C:plasma membrane"/>
    <property type="evidence" value="ECO:0007669"/>
    <property type="project" value="UniProtKB-SubCell"/>
</dbReference>
<dbReference type="Pfam" id="PF01618">
    <property type="entry name" value="MotA_ExbB"/>
    <property type="match status" value="1"/>
</dbReference>
<evidence type="ECO:0000259" key="8">
    <source>
        <dbReference type="Pfam" id="PF01618"/>
    </source>
</evidence>
<evidence type="ECO:0000256" key="2">
    <source>
        <dbReference type="ARBA" id="ARBA00022475"/>
    </source>
</evidence>
<evidence type="ECO:0000256" key="1">
    <source>
        <dbReference type="ARBA" id="ARBA00004651"/>
    </source>
</evidence>
<evidence type="ECO:0000313" key="10">
    <source>
        <dbReference type="Proteomes" id="UP001198163"/>
    </source>
</evidence>
<keyword evidence="10" id="KW-1185">Reference proteome</keyword>
<comment type="similarity">
    <text evidence="6">Belongs to the exbB/tolQ family.</text>
</comment>
<dbReference type="PANTHER" id="PTHR30625">
    <property type="entry name" value="PROTEIN TOLQ"/>
    <property type="match status" value="1"/>
</dbReference>
<sequence>MFSILIGGGPVMIPIALSAVIATVIIIERLIFYSGIKKGERDLLPRIRASIDKGHYDEAAAICDTVESPVSRLMKTGIAYRDFSEASIKEAVMNQANREIPRLERYLSTLGTVANIATLLGLLGTVTGNIQAFGVLGDMGSMGNPAVLAGAISEALVTTATGLIVSIPAIIFYNYFIAEVNRMVTEMEASVSDLVLLLVAEKKKHEV</sequence>
<dbReference type="GO" id="GO:0017038">
    <property type="term" value="P:protein import"/>
    <property type="evidence" value="ECO:0007669"/>
    <property type="project" value="TreeGrafter"/>
</dbReference>
<comment type="subcellular location">
    <subcellularLocation>
        <location evidence="1">Cell membrane</location>
        <topology evidence="1">Multi-pass membrane protein</topology>
    </subcellularLocation>
    <subcellularLocation>
        <location evidence="6">Membrane</location>
        <topology evidence="6">Multi-pass membrane protein</topology>
    </subcellularLocation>
</comment>
<evidence type="ECO:0000256" key="5">
    <source>
        <dbReference type="ARBA" id="ARBA00023136"/>
    </source>
</evidence>
<evidence type="ECO:0000256" key="4">
    <source>
        <dbReference type="ARBA" id="ARBA00022989"/>
    </source>
</evidence>